<dbReference type="AlphaFoldDB" id="A0A9N9PXS0"/>
<gene>
    <name evidence="2" type="ORF">HYFRA_00000279</name>
</gene>
<reference evidence="2" key="1">
    <citation type="submission" date="2021-07" db="EMBL/GenBank/DDBJ databases">
        <authorList>
            <person name="Durling M."/>
        </authorList>
    </citation>
    <scope>NUCLEOTIDE SEQUENCE</scope>
</reference>
<feature type="region of interest" description="Disordered" evidence="1">
    <location>
        <begin position="57"/>
        <end position="81"/>
    </location>
</feature>
<organism evidence="2 3">
    <name type="scientific">Hymenoscyphus fraxineus</name>
    <dbReference type="NCBI Taxonomy" id="746836"/>
    <lineage>
        <taxon>Eukaryota</taxon>
        <taxon>Fungi</taxon>
        <taxon>Dikarya</taxon>
        <taxon>Ascomycota</taxon>
        <taxon>Pezizomycotina</taxon>
        <taxon>Leotiomycetes</taxon>
        <taxon>Helotiales</taxon>
        <taxon>Helotiaceae</taxon>
        <taxon>Hymenoscyphus</taxon>
    </lineage>
</organism>
<evidence type="ECO:0000256" key="1">
    <source>
        <dbReference type="SAM" id="MobiDB-lite"/>
    </source>
</evidence>
<name>A0A9N9PXS0_9HELO</name>
<evidence type="ECO:0000313" key="3">
    <source>
        <dbReference type="Proteomes" id="UP000696280"/>
    </source>
</evidence>
<accession>A0A9N9PXS0</accession>
<proteinExistence type="predicted"/>
<comment type="caution">
    <text evidence="2">The sequence shown here is derived from an EMBL/GenBank/DDBJ whole genome shotgun (WGS) entry which is preliminary data.</text>
</comment>
<evidence type="ECO:0000313" key="2">
    <source>
        <dbReference type="EMBL" id="CAG8957937.1"/>
    </source>
</evidence>
<protein>
    <submittedName>
        <fullName evidence="2">Uncharacterized protein</fullName>
    </submittedName>
</protein>
<sequence length="81" mass="8934">MSNIKTNAVVTTAMRMSNSTSERDFGWMSIAFGAERTDADAEADADADALITLDCEPGSFWQRNKREEGEAEAGGEERQER</sequence>
<keyword evidence="3" id="KW-1185">Reference proteome</keyword>
<dbReference type="Proteomes" id="UP000696280">
    <property type="component" value="Unassembled WGS sequence"/>
</dbReference>
<dbReference type="EMBL" id="CAJVRL010000081">
    <property type="protein sequence ID" value="CAG8957937.1"/>
    <property type="molecule type" value="Genomic_DNA"/>
</dbReference>